<sequence length="145" mass="16062">MVFPAGSRCGPGGGCIIMVLMAYTILVADDEPAIRTMLEVILSADGHEIVTVPDGRAALEYLREHTPDAMLLDVKMPHMDGFEICSRVKRVKRLRQSAVLLLTGFDDDQTRDQAKLVGADDLVYKPLSGKNLRGRVNQLIEARRR</sequence>
<feature type="domain" description="Response regulatory" evidence="3">
    <location>
        <begin position="24"/>
        <end position="140"/>
    </location>
</feature>
<evidence type="ECO:0000313" key="5">
    <source>
        <dbReference type="Proteomes" id="UP001401887"/>
    </source>
</evidence>
<dbReference type="SMART" id="SM00448">
    <property type="entry name" value="REC"/>
    <property type="match status" value="1"/>
</dbReference>
<dbReference type="Proteomes" id="UP001401887">
    <property type="component" value="Unassembled WGS sequence"/>
</dbReference>
<evidence type="ECO:0000256" key="2">
    <source>
        <dbReference type="PROSITE-ProRule" id="PRU00169"/>
    </source>
</evidence>
<dbReference type="InterPro" id="IPR050595">
    <property type="entry name" value="Bact_response_regulator"/>
</dbReference>
<gene>
    <name evidence="4" type="primary">afsQ1</name>
    <name evidence="4" type="ORF">Dcar01_00954</name>
</gene>
<evidence type="ECO:0000259" key="3">
    <source>
        <dbReference type="PROSITE" id="PS50110"/>
    </source>
</evidence>
<dbReference type="PANTHER" id="PTHR44591:SF18">
    <property type="entry name" value="REGULATORY PROTEIN"/>
    <property type="match status" value="1"/>
</dbReference>
<dbReference type="InterPro" id="IPR011006">
    <property type="entry name" value="CheY-like_superfamily"/>
</dbReference>
<dbReference type="Pfam" id="PF00072">
    <property type="entry name" value="Response_reg"/>
    <property type="match status" value="1"/>
</dbReference>
<name>A0ABP9W6Y6_9DEIO</name>
<dbReference type="InterPro" id="IPR001789">
    <property type="entry name" value="Sig_transdc_resp-reg_receiver"/>
</dbReference>
<feature type="modified residue" description="4-aspartylphosphate" evidence="2">
    <location>
        <position position="73"/>
    </location>
</feature>
<reference evidence="4 5" key="1">
    <citation type="submission" date="2024-02" db="EMBL/GenBank/DDBJ databases">
        <title>Deinococcus carri NBRC 110142.</title>
        <authorList>
            <person name="Ichikawa N."/>
            <person name="Katano-Makiyama Y."/>
            <person name="Hidaka K."/>
        </authorList>
    </citation>
    <scope>NUCLEOTIDE SEQUENCE [LARGE SCALE GENOMIC DNA]</scope>
    <source>
        <strain evidence="4 5">NBRC 110142</strain>
    </source>
</reference>
<accession>A0ABP9W6Y6</accession>
<dbReference type="PROSITE" id="PS50110">
    <property type="entry name" value="RESPONSE_REGULATORY"/>
    <property type="match status" value="1"/>
</dbReference>
<evidence type="ECO:0000256" key="1">
    <source>
        <dbReference type="ARBA" id="ARBA00022553"/>
    </source>
</evidence>
<evidence type="ECO:0000313" key="4">
    <source>
        <dbReference type="EMBL" id="GAA5512240.1"/>
    </source>
</evidence>
<keyword evidence="1 2" id="KW-0597">Phosphoprotein</keyword>
<organism evidence="4 5">
    <name type="scientific">Deinococcus carri</name>
    <dbReference type="NCBI Taxonomy" id="1211323"/>
    <lineage>
        <taxon>Bacteria</taxon>
        <taxon>Thermotogati</taxon>
        <taxon>Deinococcota</taxon>
        <taxon>Deinococci</taxon>
        <taxon>Deinococcales</taxon>
        <taxon>Deinococcaceae</taxon>
        <taxon>Deinococcus</taxon>
    </lineage>
</organism>
<keyword evidence="5" id="KW-1185">Reference proteome</keyword>
<proteinExistence type="predicted"/>
<protein>
    <submittedName>
        <fullName evidence="4">Transcriptional regulatory protein AfsQ1</fullName>
    </submittedName>
</protein>
<dbReference type="Gene3D" id="3.40.50.2300">
    <property type="match status" value="1"/>
</dbReference>
<comment type="caution">
    <text evidence="4">The sequence shown here is derived from an EMBL/GenBank/DDBJ whole genome shotgun (WGS) entry which is preliminary data.</text>
</comment>
<dbReference type="SUPFAM" id="SSF52172">
    <property type="entry name" value="CheY-like"/>
    <property type="match status" value="1"/>
</dbReference>
<dbReference type="PANTHER" id="PTHR44591">
    <property type="entry name" value="STRESS RESPONSE REGULATOR PROTEIN 1"/>
    <property type="match status" value="1"/>
</dbReference>
<dbReference type="EMBL" id="BAABRP010000001">
    <property type="protein sequence ID" value="GAA5512240.1"/>
    <property type="molecule type" value="Genomic_DNA"/>
</dbReference>